<accession>A0A367FJW5</accession>
<evidence type="ECO:0000256" key="3">
    <source>
        <dbReference type="ARBA" id="ARBA00022603"/>
    </source>
</evidence>
<comment type="similarity">
    <text evidence="2 6">Belongs to the UPF0677 family.</text>
</comment>
<evidence type="ECO:0000313" key="8">
    <source>
        <dbReference type="Proteomes" id="UP000253094"/>
    </source>
</evidence>
<evidence type="ECO:0000256" key="1">
    <source>
        <dbReference type="ARBA" id="ARBA00003907"/>
    </source>
</evidence>
<proteinExistence type="inferred from homology"/>
<organism evidence="7 8">
    <name type="scientific">Sphaerisporangium album</name>
    <dbReference type="NCBI Taxonomy" id="509200"/>
    <lineage>
        <taxon>Bacteria</taxon>
        <taxon>Bacillati</taxon>
        <taxon>Actinomycetota</taxon>
        <taxon>Actinomycetes</taxon>
        <taxon>Streptosporangiales</taxon>
        <taxon>Streptosporangiaceae</taxon>
        <taxon>Sphaerisporangium</taxon>
    </lineage>
</organism>
<dbReference type="SUPFAM" id="SSF53335">
    <property type="entry name" value="S-adenosyl-L-methionine-dependent methyltransferases"/>
    <property type="match status" value="1"/>
</dbReference>
<keyword evidence="3 6" id="KW-0489">Methyltransferase</keyword>
<dbReference type="EMBL" id="QOIL01000008">
    <property type="protein sequence ID" value="RCG30189.1"/>
    <property type="molecule type" value="Genomic_DNA"/>
</dbReference>
<comment type="function">
    <text evidence="1 6">Exhibits S-adenosyl-L-methionine-dependent methyltransferase activity.</text>
</comment>
<keyword evidence="4 7" id="KW-0808">Transferase</keyword>
<keyword evidence="8" id="KW-1185">Reference proteome</keyword>
<evidence type="ECO:0000256" key="6">
    <source>
        <dbReference type="RuleBase" id="RU362030"/>
    </source>
</evidence>
<dbReference type="AlphaFoldDB" id="A0A367FJW5"/>
<dbReference type="Pfam" id="PF04072">
    <property type="entry name" value="LCM"/>
    <property type="match status" value="1"/>
</dbReference>
<evidence type="ECO:0000256" key="4">
    <source>
        <dbReference type="ARBA" id="ARBA00022679"/>
    </source>
</evidence>
<dbReference type="InterPro" id="IPR007213">
    <property type="entry name" value="Ppm1/Ppm2/Tcmp"/>
</dbReference>
<gene>
    <name evidence="7" type="ORF">DQ384_15650</name>
</gene>
<dbReference type="RefSeq" id="WP_114029553.1">
    <property type="nucleotide sequence ID" value="NZ_QOIL01000008.1"/>
</dbReference>
<dbReference type="Proteomes" id="UP000253094">
    <property type="component" value="Unassembled WGS sequence"/>
</dbReference>
<dbReference type="OrthoDB" id="9806164at2"/>
<name>A0A367FJW5_9ACTN</name>
<keyword evidence="5 6" id="KW-0949">S-adenosyl-L-methionine</keyword>
<dbReference type="NCBIfam" id="TIGR00027">
    <property type="entry name" value="mthyl_TIGR00027"/>
    <property type="match status" value="1"/>
</dbReference>
<protein>
    <recommendedName>
        <fullName evidence="6">S-adenosyl-L-methionine-dependent methyltransferase</fullName>
        <ecNumber evidence="6">2.1.1.-</ecNumber>
    </recommendedName>
</protein>
<dbReference type="PANTHER" id="PTHR43619">
    <property type="entry name" value="S-ADENOSYL-L-METHIONINE-DEPENDENT METHYLTRANSFERASE YKTD-RELATED"/>
    <property type="match status" value="1"/>
</dbReference>
<dbReference type="InterPro" id="IPR029063">
    <property type="entry name" value="SAM-dependent_MTases_sf"/>
</dbReference>
<dbReference type="GO" id="GO:0008168">
    <property type="term" value="F:methyltransferase activity"/>
    <property type="evidence" value="ECO:0007669"/>
    <property type="project" value="UniProtKB-UniRule"/>
</dbReference>
<evidence type="ECO:0000256" key="2">
    <source>
        <dbReference type="ARBA" id="ARBA00008138"/>
    </source>
</evidence>
<dbReference type="PANTHER" id="PTHR43619:SF2">
    <property type="entry name" value="S-ADENOSYL-L-METHIONINE-DEPENDENT METHYLTRANSFERASES SUPERFAMILY PROTEIN"/>
    <property type="match status" value="1"/>
</dbReference>
<evidence type="ECO:0000313" key="7">
    <source>
        <dbReference type="EMBL" id="RCG30189.1"/>
    </source>
</evidence>
<sequence>MRNNGEVSRTALTAAAARAAHLMVDDQPTIFADTPAYALLGDHAEELTAYHKVHGAHPILAAARATATTRSRYTEDRLAEAVRRGVGQYVILGAGLDSYAYRAGEDGPVRVFEVDHPATGQWKRDALAKAGIGVPGTVAFVAVDFENDSPADRLVQEGFDPSAPAVVSWLGVTMYLARETIGRTLAMVGGFASGSELVIDSMLPEGLRDEEAQAYVDAVLPVVAESGEPWLTFLGPGDMSAILREHGLEVLAHAHEREAIDAALWNRTDALRPSSLSLLTHARVP</sequence>
<comment type="caution">
    <text evidence="7">The sequence shown here is derived from an EMBL/GenBank/DDBJ whole genome shotgun (WGS) entry which is preliminary data.</text>
</comment>
<dbReference type="InterPro" id="IPR011610">
    <property type="entry name" value="SAM_mthyl_Trfase_ML2640-like"/>
</dbReference>
<evidence type="ECO:0000256" key="5">
    <source>
        <dbReference type="ARBA" id="ARBA00022691"/>
    </source>
</evidence>
<reference evidence="7 8" key="1">
    <citation type="submission" date="2018-06" db="EMBL/GenBank/DDBJ databases">
        <title>Sphaerisporangium craniellae sp. nov., isolated from a marine sponge in the South China Sea.</title>
        <authorList>
            <person name="Li L."/>
        </authorList>
    </citation>
    <scope>NUCLEOTIDE SEQUENCE [LARGE SCALE GENOMIC DNA]</scope>
    <source>
        <strain evidence="7 8">CCTCC AA 208026</strain>
    </source>
</reference>
<dbReference type="GO" id="GO:0032259">
    <property type="term" value="P:methylation"/>
    <property type="evidence" value="ECO:0007669"/>
    <property type="project" value="UniProtKB-KW"/>
</dbReference>
<dbReference type="EC" id="2.1.1.-" evidence="6"/>
<dbReference type="Gene3D" id="3.40.50.150">
    <property type="entry name" value="Vaccinia Virus protein VP39"/>
    <property type="match status" value="1"/>
</dbReference>